<dbReference type="InterPro" id="IPR035999">
    <property type="entry name" value="Sec7_dom_sf"/>
</dbReference>
<proteinExistence type="predicted"/>
<dbReference type="InterPro" id="IPR000904">
    <property type="entry name" value="Sec7_dom"/>
</dbReference>
<feature type="domain" description="SEC7" evidence="1">
    <location>
        <begin position="79"/>
        <end position="297"/>
    </location>
</feature>
<dbReference type="Pfam" id="PF01369">
    <property type="entry name" value="Sec7"/>
    <property type="match status" value="1"/>
</dbReference>
<dbReference type="GO" id="GO:0032012">
    <property type="term" value="P:regulation of ARF protein signal transduction"/>
    <property type="evidence" value="ECO:0007669"/>
    <property type="project" value="InterPro"/>
</dbReference>
<reference evidence="3" key="1">
    <citation type="submission" date="2016-02" db="EMBL/GenBank/DDBJ databases">
        <title>Comparative genomics of biotechnologically important yeasts.</title>
        <authorList>
            <consortium name="DOE Joint Genome Institute"/>
            <person name="Riley R."/>
            <person name="Haridas S."/>
            <person name="Wolfe K.H."/>
            <person name="Lopes M.R."/>
            <person name="Hittinger C.T."/>
            <person name="Goker M."/>
            <person name="Salamov A."/>
            <person name="Wisecaver J."/>
            <person name="Long T.M."/>
            <person name="Aerts A.L."/>
            <person name="Barry K."/>
            <person name="Choi C."/>
            <person name="Clum A."/>
            <person name="Coughlan A.Y."/>
            <person name="Deshpande S."/>
            <person name="Douglass A.P."/>
            <person name="Hanson S.J."/>
            <person name="Klenk H.-P."/>
            <person name="Labutti K."/>
            <person name="Lapidus A."/>
            <person name="Lindquist E."/>
            <person name="Lipzen A."/>
            <person name="Meier-Kolthoff J.P."/>
            <person name="Ohm R.A."/>
            <person name="Otillar R.P."/>
            <person name="Pangilinan J."/>
            <person name="Peng Y."/>
            <person name="Rokas A."/>
            <person name="Rosa C.A."/>
            <person name="Scheuner C."/>
            <person name="Sibirny A.A."/>
            <person name="Slot J.C."/>
            <person name="Stielow J.B."/>
            <person name="Sun H."/>
            <person name="Kurtzman C.P."/>
            <person name="Blackwell M."/>
            <person name="Jeffries T.W."/>
            <person name="Grigoriev I.V."/>
        </authorList>
    </citation>
    <scope>NUCLEOTIDE SEQUENCE [LARGE SCALE GENOMIC DNA]</scope>
    <source>
        <strain evidence="3">NRRL Y-17796</strain>
    </source>
</reference>
<dbReference type="InterPro" id="IPR011993">
    <property type="entry name" value="PH-like_dom_sf"/>
</dbReference>
<dbReference type="SUPFAM" id="SSF48425">
    <property type="entry name" value="Sec7 domain"/>
    <property type="match status" value="1"/>
</dbReference>
<dbReference type="PANTHER" id="PTHR10663">
    <property type="entry name" value="GUANYL-NUCLEOTIDE EXCHANGE FACTOR"/>
    <property type="match status" value="1"/>
</dbReference>
<evidence type="ECO:0000313" key="2">
    <source>
        <dbReference type="EMBL" id="ODV88786.1"/>
    </source>
</evidence>
<keyword evidence="3" id="KW-1185">Reference proteome</keyword>
<gene>
    <name evidence="2" type="ORF">CANCADRAFT_69724</name>
</gene>
<evidence type="ECO:0000259" key="1">
    <source>
        <dbReference type="PROSITE" id="PS50190"/>
    </source>
</evidence>
<accession>A0A1E4TAK2</accession>
<evidence type="ECO:0000313" key="3">
    <source>
        <dbReference type="Proteomes" id="UP000095023"/>
    </source>
</evidence>
<dbReference type="AlphaFoldDB" id="A0A1E4TAK2"/>
<dbReference type="Proteomes" id="UP000095023">
    <property type="component" value="Unassembled WGS sequence"/>
</dbReference>
<sequence length="598" mass="68249">MAYFADEEQYDYLDVLDDYNYTDKEGDHVAAGLAAIDIDPEYSDERDSAEYYSARNSNDSILSFNPDSLGHSSGATSTAIESVPEEHKAGFLTSRLINEHLFEEVWYHSAKLALTLYYNPSIFEDHKTTIAWLGSDAPYRSDVRRLYMALFDFRMTNVLTALRLLCNKVHLKGDSDSIYRLLTSFAEKWVNDNPQSGYQDCSHITALAYALLLANTDIHSARIPTKMKPTQFVTSVMDTLSELAPNDQTNVYSAFFKEVSIINRVDHESDSIQFYANDSKASKEETLRHFFAELQKRQLDLSHVQSSLPKHETGKGPKLVGFSRALTLSNDSLRAAYEQAKEEPEVELLGPPFAKEGILQVNLCIFSKKKNKKKDWQELFVVVQQGRISGYIVGGAKKTHKSHKSNKSIQSQVSLSWLENSETVFDYSLINARARVIDHPEGKNTWSLWLDECEVLFRAGTIQNADEFVNTCMYWTARISSPAVVISVTNCDYGWSRNSSRNKLSKWQAGALPSIECYGTEKEKMSVWKKAVSELNLEIAKHESIEELARYNNTTCQPVGYAYTNWVDKCNDLKEKRKWYREYRSVLSMARRYRHAIS</sequence>
<organism evidence="2 3">
    <name type="scientific">Tortispora caseinolytica NRRL Y-17796</name>
    <dbReference type="NCBI Taxonomy" id="767744"/>
    <lineage>
        <taxon>Eukaryota</taxon>
        <taxon>Fungi</taxon>
        <taxon>Dikarya</taxon>
        <taxon>Ascomycota</taxon>
        <taxon>Saccharomycotina</taxon>
        <taxon>Trigonopsidomycetes</taxon>
        <taxon>Trigonopsidales</taxon>
        <taxon>Trigonopsidaceae</taxon>
        <taxon>Tortispora</taxon>
    </lineage>
</organism>
<dbReference type="EMBL" id="KV453843">
    <property type="protein sequence ID" value="ODV88786.1"/>
    <property type="molecule type" value="Genomic_DNA"/>
</dbReference>
<name>A0A1E4TAK2_9ASCO</name>
<dbReference type="OrthoDB" id="2157641at2759"/>
<dbReference type="PROSITE" id="PS50190">
    <property type="entry name" value="SEC7"/>
    <property type="match status" value="1"/>
</dbReference>
<dbReference type="Gene3D" id="1.10.1000.11">
    <property type="entry name" value="Arf Nucleotide-binding Site Opener,domain 2"/>
    <property type="match status" value="1"/>
</dbReference>
<dbReference type="Gene3D" id="2.30.29.30">
    <property type="entry name" value="Pleckstrin-homology domain (PH domain)/Phosphotyrosine-binding domain (PTB)"/>
    <property type="match status" value="1"/>
</dbReference>
<dbReference type="PANTHER" id="PTHR10663:SF373">
    <property type="entry name" value="PH AND SEC7 DOMAIN-CONTAINING PROTEIN C11E3.11C"/>
    <property type="match status" value="1"/>
</dbReference>
<dbReference type="GO" id="GO:0005085">
    <property type="term" value="F:guanyl-nucleotide exchange factor activity"/>
    <property type="evidence" value="ECO:0007669"/>
    <property type="project" value="InterPro"/>
</dbReference>
<protein>
    <recommendedName>
        <fullName evidence="1">SEC7 domain-containing protein</fullName>
    </recommendedName>
</protein>
<dbReference type="SMART" id="SM00222">
    <property type="entry name" value="Sec7"/>
    <property type="match status" value="1"/>
</dbReference>
<dbReference type="InterPro" id="IPR023394">
    <property type="entry name" value="Sec7_C_sf"/>
</dbReference>